<dbReference type="PANTHER" id="PTHR45436:SF5">
    <property type="entry name" value="SENSOR HISTIDINE KINASE TRCS"/>
    <property type="match status" value="1"/>
</dbReference>
<dbReference type="FunFam" id="1.10.287.130:FF:000001">
    <property type="entry name" value="Two-component sensor histidine kinase"/>
    <property type="match status" value="1"/>
</dbReference>
<dbReference type="SMART" id="SM00388">
    <property type="entry name" value="HisKA"/>
    <property type="match status" value="1"/>
</dbReference>
<dbReference type="OrthoDB" id="9786919at2"/>
<reference evidence="14 15" key="1">
    <citation type="submission" date="2018-07" db="EMBL/GenBank/DDBJ databases">
        <title>High-quality-draft genome sequence of Gaiella occulta.</title>
        <authorList>
            <person name="Severino R."/>
            <person name="Froufe H.J.C."/>
            <person name="Rainey F.A."/>
            <person name="Barroso C."/>
            <person name="Albuquerque L."/>
            <person name="Lobo-Da-Cunha A."/>
            <person name="Da Costa M.S."/>
            <person name="Egas C."/>
        </authorList>
    </citation>
    <scope>NUCLEOTIDE SEQUENCE [LARGE SCALE GENOMIC DNA]</scope>
    <source>
        <strain evidence="14 15">F2-233</strain>
    </source>
</reference>
<keyword evidence="15" id="KW-1185">Reference proteome</keyword>
<feature type="transmembrane region" description="Helical" evidence="11">
    <location>
        <begin position="12"/>
        <end position="34"/>
    </location>
</feature>
<dbReference type="InterPro" id="IPR036097">
    <property type="entry name" value="HisK_dim/P_sf"/>
</dbReference>
<dbReference type="RefSeq" id="WP_114795039.1">
    <property type="nucleotide sequence ID" value="NZ_QQZY01000001.1"/>
</dbReference>
<feature type="domain" description="HAMP" evidence="13">
    <location>
        <begin position="187"/>
        <end position="240"/>
    </location>
</feature>
<dbReference type="EMBL" id="QQZY01000001">
    <property type="protein sequence ID" value="RDI76209.1"/>
    <property type="molecule type" value="Genomic_DNA"/>
</dbReference>
<feature type="transmembrane region" description="Helical" evidence="11">
    <location>
        <begin position="167"/>
        <end position="191"/>
    </location>
</feature>
<evidence type="ECO:0000313" key="14">
    <source>
        <dbReference type="EMBL" id="RDI76209.1"/>
    </source>
</evidence>
<evidence type="ECO:0000256" key="3">
    <source>
        <dbReference type="ARBA" id="ARBA00012438"/>
    </source>
</evidence>
<dbReference type="Pfam" id="PF00512">
    <property type="entry name" value="HisKA"/>
    <property type="match status" value="1"/>
</dbReference>
<dbReference type="InterPro" id="IPR036890">
    <property type="entry name" value="HATPase_C_sf"/>
</dbReference>
<evidence type="ECO:0000313" key="15">
    <source>
        <dbReference type="Proteomes" id="UP000254134"/>
    </source>
</evidence>
<dbReference type="SUPFAM" id="SSF158472">
    <property type="entry name" value="HAMP domain-like"/>
    <property type="match status" value="1"/>
</dbReference>
<dbReference type="SUPFAM" id="SSF55874">
    <property type="entry name" value="ATPase domain of HSP90 chaperone/DNA topoisomerase II/histidine kinase"/>
    <property type="match status" value="1"/>
</dbReference>
<dbReference type="InterPro" id="IPR003594">
    <property type="entry name" value="HATPase_dom"/>
</dbReference>
<dbReference type="EC" id="2.7.13.3" evidence="3"/>
<protein>
    <recommendedName>
        <fullName evidence="3">histidine kinase</fullName>
        <ecNumber evidence="3">2.7.13.3</ecNumber>
    </recommendedName>
</protein>
<name>A0A7M2Z216_9ACTN</name>
<dbReference type="Pfam" id="PF02518">
    <property type="entry name" value="HATPase_c"/>
    <property type="match status" value="1"/>
</dbReference>
<dbReference type="GO" id="GO:0000155">
    <property type="term" value="F:phosphorelay sensor kinase activity"/>
    <property type="evidence" value="ECO:0007669"/>
    <property type="project" value="InterPro"/>
</dbReference>
<evidence type="ECO:0000259" key="13">
    <source>
        <dbReference type="PROSITE" id="PS50885"/>
    </source>
</evidence>
<organism evidence="14 15">
    <name type="scientific">Gaiella occulta</name>
    <dbReference type="NCBI Taxonomy" id="1002870"/>
    <lineage>
        <taxon>Bacteria</taxon>
        <taxon>Bacillati</taxon>
        <taxon>Actinomycetota</taxon>
        <taxon>Thermoleophilia</taxon>
        <taxon>Gaiellales</taxon>
        <taxon>Gaiellaceae</taxon>
        <taxon>Gaiella</taxon>
    </lineage>
</organism>
<dbReference type="PROSITE" id="PS50109">
    <property type="entry name" value="HIS_KIN"/>
    <property type="match status" value="1"/>
</dbReference>
<dbReference type="PRINTS" id="PR00344">
    <property type="entry name" value="BCTRLSENSOR"/>
</dbReference>
<keyword evidence="9" id="KW-0902">Two-component regulatory system</keyword>
<evidence type="ECO:0000256" key="9">
    <source>
        <dbReference type="ARBA" id="ARBA00023012"/>
    </source>
</evidence>
<dbReference type="InterPro" id="IPR003660">
    <property type="entry name" value="HAMP_dom"/>
</dbReference>
<dbReference type="PROSITE" id="PS50885">
    <property type="entry name" value="HAMP"/>
    <property type="match status" value="1"/>
</dbReference>
<evidence type="ECO:0000256" key="11">
    <source>
        <dbReference type="SAM" id="Phobius"/>
    </source>
</evidence>
<dbReference type="Pfam" id="PF00672">
    <property type="entry name" value="HAMP"/>
    <property type="match status" value="1"/>
</dbReference>
<keyword evidence="5" id="KW-0808">Transferase</keyword>
<dbReference type="InterPro" id="IPR004358">
    <property type="entry name" value="Sig_transdc_His_kin-like_C"/>
</dbReference>
<dbReference type="Gene3D" id="6.10.340.10">
    <property type="match status" value="1"/>
</dbReference>
<evidence type="ECO:0000256" key="2">
    <source>
        <dbReference type="ARBA" id="ARBA00004236"/>
    </source>
</evidence>
<dbReference type="InterPro" id="IPR005467">
    <property type="entry name" value="His_kinase_dom"/>
</dbReference>
<dbReference type="CDD" id="cd06225">
    <property type="entry name" value="HAMP"/>
    <property type="match status" value="1"/>
</dbReference>
<sequence length="463" mass="49419">MRALSRLPIRLRLTLAFAVVMAIVLTATGLFVYVRLRSALDQALDASLRSRADDVAALVLQSDSGLREGDVAPLSDQGERFAQVVDRQGRIVDATRRLGGTPLLTPAQRARAQARPSLFDIGPRGPVDSPSRLLATPITAQDRRLVVIVGASLEARDEALRGLVRQFVIGGPVALLLASLAGYGIAAAALAPVESMRSRASLISGSDPSARLPVPASDDEIRRLGETLNAMLERLEQTIRRERTFVADASHELRTPLASLKTELELALRRTRSADEMHAALHSAADETDRLWQLAEDMLVLARSDDGRLPLRVQAVDAADVLEGVAARFADRAALAGRTVSVDSPRLAVRADPLRLEQALGNLVDNALRHGRGTVRLAARRVEDAVELHVGDDGPGFPAAYLPRAFERFSRASEARERGGAGLGLAIVEVVARAHGGTAHATNNPLGGADVWIAIPGDRGVTA</sequence>
<comment type="caution">
    <text evidence="14">The sequence shown here is derived from an EMBL/GenBank/DDBJ whole genome shotgun (WGS) entry which is preliminary data.</text>
</comment>
<evidence type="ECO:0000259" key="12">
    <source>
        <dbReference type="PROSITE" id="PS50109"/>
    </source>
</evidence>
<comment type="subcellular location">
    <subcellularLocation>
        <location evidence="2">Cell membrane</location>
    </subcellularLocation>
</comment>
<evidence type="ECO:0000256" key="8">
    <source>
        <dbReference type="ARBA" id="ARBA00022989"/>
    </source>
</evidence>
<dbReference type="Gene3D" id="3.30.565.10">
    <property type="entry name" value="Histidine kinase-like ATPase, C-terminal domain"/>
    <property type="match status" value="1"/>
</dbReference>
<gene>
    <name evidence="14" type="ORF">Gocc_0628</name>
</gene>
<dbReference type="SMART" id="SM00387">
    <property type="entry name" value="HATPase_c"/>
    <property type="match status" value="1"/>
</dbReference>
<evidence type="ECO:0000256" key="7">
    <source>
        <dbReference type="ARBA" id="ARBA00022777"/>
    </source>
</evidence>
<dbReference type="Proteomes" id="UP000254134">
    <property type="component" value="Unassembled WGS sequence"/>
</dbReference>
<keyword evidence="7 14" id="KW-0418">Kinase</keyword>
<accession>A0A7M2Z216</accession>
<dbReference type="Gene3D" id="1.10.287.130">
    <property type="match status" value="1"/>
</dbReference>
<dbReference type="CDD" id="cd00075">
    <property type="entry name" value="HATPase"/>
    <property type="match status" value="1"/>
</dbReference>
<keyword evidence="6 11" id="KW-0812">Transmembrane</keyword>
<dbReference type="SMART" id="SM00304">
    <property type="entry name" value="HAMP"/>
    <property type="match status" value="1"/>
</dbReference>
<proteinExistence type="predicted"/>
<evidence type="ECO:0000256" key="6">
    <source>
        <dbReference type="ARBA" id="ARBA00022692"/>
    </source>
</evidence>
<evidence type="ECO:0000256" key="5">
    <source>
        <dbReference type="ARBA" id="ARBA00022679"/>
    </source>
</evidence>
<dbReference type="CDD" id="cd00082">
    <property type="entry name" value="HisKA"/>
    <property type="match status" value="1"/>
</dbReference>
<reference evidence="15" key="2">
    <citation type="journal article" date="2019" name="MicrobiologyOpen">
        <title>High-quality draft genome sequence of Gaiella occulta isolated from a 150 meter deep mineral water borehole and comparison with the genome sequences of other deep-branching lineages of the phylum Actinobacteria.</title>
        <authorList>
            <person name="Severino R."/>
            <person name="Froufe H.J.C."/>
            <person name="Barroso C."/>
            <person name="Albuquerque L."/>
            <person name="Lobo-da-Cunha A."/>
            <person name="da Costa M.S."/>
            <person name="Egas C."/>
        </authorList>
    </citation>
    <scope>NUCLEOTIDE SEQUENCE [LARGE SCALE GENOMIC DNA]</scope>
    <source>
        <strain evidence="15">F2-233</strain>
    </source>
</reference>
<dbReference type="GO" id="GO:0005886">
    <property type="term" value="C:plasma membrane"/>
    <property type="evidence" value="ECO:0007669"/>
    <property type="project" value="UniProtKB-SubCell"/>
</dbReference>
<keyword evidence="4" id="KW-0597">Phosphoprotein</keyword>
<evidence type="ECO:0000256" key="4">
    <source>
        <dbReference type="ARBA" id="ARBA00022553"/>
    </source>
</evidence>
<dbReference type="PANTHER" id="PTHR45436">
    <property type="entry name" value="SENSOR HISTIDINE KINASE YKOH"/>
    <property type="match status" value="1"/>
</dbReference>
<evidence type="ECO:0000256" key="10">
    <source>
        <dbReference type="ARBA" id="ARBA00023136"/>
    </source>
</evidence>
<dbReference type="InterPro" id="IPR003661">
    <property type="entry name" value="HisK_dim/P_dom"/>
</dbReference>
<keyword evidence="8 11" id="KW-1133">Transmembrane helix</keyword>
<dbReference type="SUPFAM" id="SSF47384">
    <property type="entry name" value="Homodimeric domain of signal transducing histidine kinase"/>
    <property type="match status" value="1"/>
</dbReference>
<evidence type="ECO:0000256" key="1">
    <source>
        <dbReference type="ARBA" id="ARBA00000085"/>
    </source>
</evidence>
<comment type="catalytic activity">
    <reaction evidence="1">
        <text>ATP + protein L-histidine = ADP + protein N-phospho-L-histidine.</text>
        <dbReference type="EC" id="2.7.13.3"/>
    </reaction>
</comment>
<dbReference type="AlphaFoldDB" id="A0A7M2Z216"/>
<keyword evidence="10 11" id="KW-0472">Membrane</keyword>
<feature type="domain" description="Histidine kinase" evidence="12">
    <location>
        <begin position="248"/>
        <end position="459"/>
    </location>
</feature>
<dbReference type="InterPro" id="IPR050428">
    <property type="entry name" value="TCS_sensor_his_kinase"/>
</dbReference>